<dbReference type="AlphaFoldDB" id="A0A9E6ZI53"/>
<dbReference type="EMBL" id="CP094358">
    <property type="protein sequence ID" value="UOB15932.1"/>
    <property type="molecule type" value="Genomic_DNA"/>
</dbReference>
<dbReference type="SUPFAM" id="SSF158682">
    <property type="entry name" value="TerB-like"/>
    <property type="match status" value="1"/>
</dbReference>
<gene>
    <name evidence="1" type="ORF">MQE35_09285</name>
</gene>
<name>A0A9E6ZI53_9FLAO</name>
<evidence type="ECO:0000313" key="2">
    <source>
        <dbReference type="Proteomes" id="UP000831290"/>
    </source>
</evidence>
<accession>A0A9E6ZI53</accession>
<dbReference type="InterPro" id="IPR029024">
    <property type="entry name" value="TerB-like"/>
</dbReference>
<dbReference type="RefSeq" id="WP_255841068.1">
    <property type="nucleotide sequence ID" value="NZ_CP094358.1"/>
</dbReference>
<reference evidence="1" key="1">
    <citation type="submission" date="2022-03" db="EMBL/GenBank/DDBJ databases">
        <title>Description of Abyssus ytuae gen. nov., sp. nov., a novel member of the family Flavobacteriaceae isolated from the sediment of Mariana Trench.</title>
        <authorList>
            <person name="Zhang J."/>
            <person name="Xu X."/>
        </authorList>
    </citation>
    <scope>NUCLEOTIDE SEQUENCE</scope>
    <source>
        <strain evidence="1">MT3330</strain>
    </source>
</reference>
<dbReference type="Proteomes" id="UP000831290">
    <property type="component" value="Chromosome"/>
</dbReference>
<keyword evidence="2" id="KW-1185">Reference proteome</keyword>
<dbReference type="KEGG" id="fbm:MQE35_09285"/>
<protein>
    <submittedName>
        <fullName evidence="1">TerB family tellurite resistance protein</fullName>
    </submittedName>
</protein>
<proteinExistence type="predicted"/>
<dbReference type="Gene3D" id="1.10.3680.10">
    <property type="entry name" value="TerB-like"/>
    <property type="match status" value="1"/>
</dbReference>
<evidence type="ECO:0000313" key="1">
    <source>
        <dbReference type="EMBL" id="UOB15932.1"/>
    </source>
</evidence>
<sequence length="121" mass="14398">MVSRERFYRAFGELLYVVATKDGLIQKQEVKILEEIINQHPMGKEIKWSFDYEREKNSSVDEVYKKVLEVYKDNGPDYEYDFIIYALEKIAEASDGINREENEVITNFSRELLEKFKKDLS</sequence>
<organism evidence="1 2">
    <name type="scientific">Abyssalbus ytuae</name>
    <dbReference type="NCBI Taxonomy" id="2926907"/>
    <lineage>
        <taxon>Bacteria</taxon>
        <taxon>Pseudomonadati</taxon>
        <taxon>Bacteroidota</taxon>
        <taxon>Flavobacteriia</taxon>
        <taxon>Flavobacteriales</taxon>
        <taxon>Flavobacteriaceae</taxon>
        <taxon>Abyssalbus</taxon>
    </lineage>
</organism>